<evidence type="ECO:0000313" key="4">
    <source>
        <dbReference type="Proteomes" id="UP000054477"/>
    </source>
</evidence>
<dbReference type="InterPro" id="IPR029069">
    <property type="entry name" value="HotDog_dom_sf"/>
</dbReference>
<dbReference type="HOGENOM" id="CLU_1156550_0_0_1"/>
<evidence type="ECO:0000313" key="3">
    <source>
        <dbReference type="EMBL" id="KIJ89648.1"/>
    </source>
</evidence>
<dbReference type="EMBL" id="KN839538">
    <property type="protein sequence ID" value="KIJ89648.1"/>
    <property type="molecule type" value="Genomic_DNA"/>
</dbReference>
<name>A0A0C9WPU4_9AGAR</name>
<proteinExistence type="inferred from homology"/>
<feature type="compositionally biased region" description="Polar residues" evidence="2">
    <location>
        <begin position="127"/>
        <end position="138"/>
    </location>
</feature>
<dbReference type="OrthoDB" id="265761at2759"/>
<dbReference type="InterPro" id="IPR051490">
    <property type="entry name" value="THEM6_lcsJ_thioesterase"/>
</dbReference>
<accession>A0A0C9WPU4</accession>
<dbReference type="SUPFAM" id="SSF54637">
    <property type="entry name" value="Thioesterase/thiol ester dehydrase-isomerase"/>
    <property type="match status" value="1"/>
</dbReference>
<protein>
    <submittedName>
        <fullName evidence="3">Uncharacterized protein</fullName>
    </submittedName>
</protein>
<comment type="similarity">
    <text evidence="1">Belongs to the lcsJ thioesterase family.</text>
</comment>
<evidence type="ECO:0000256" key="1">
    <source>
        <dbReference type="ARBA" id="ARBA00038476"/>
    </source>
</evidence>
<reference evidence="3 4" key="1">
    <citation type="submission" date="2014-04" db="EMBL/GenBank/DDBJ databases">
        <authorList>
            <consortium name="DOE Joint Genome Institute"/>
            <person name="Kuo A."/>
            <person name="Kohler A."/>
            <person name="Nagy L.G."/>
            <person name="Floudas D."/>
            <person name="Copeland A."/>
            <person name="Barry K.W."/>
            <person name="Cichocki N."/>
            <person name="Veneault-Fourrey C."/>
            <person name="LaButti K."/>
            <person name="Lindquist E.A."/>
            <person name="Lipzen A."/>
            <person name="Lundell T."/>
            <person name="Morin E."/>
            <person name="Murat C."/>
            <person name="Sun H."/>
            <person name="Tunlid A."/>
            <person name="Henrissat B."/>
            <person name="Grigoriev I.V."/>
            <person name="Hibbett D.S."/>
            <person name="Martin F."/>
            <person name="Nordberg H.P."/>
            <person name="Cantor M.N."/>
            <person name="Hua S.X."/>
        </authorList>
    </citation>
    <scope>NUCLEOTIDE SEQUENCE [LARGE SCALE GENOMIC DNA]</scope>
    <source>
        <strain evidence="3 4">LaAM-08-1</strain>
    </source>
</reference>
<dbReference type="PANTHER" id="PTHR12475:SF4">
    <property type="entry name" value="PROTEIN THEM6"/>
    <property type="match status" value="1"/>
</dbReference>
<organism evidence="3 4">
    <name type="scientific">Laccaria amethystina LaAM-08-1</name>
    <dbReference type="NCBI Taxonomy" id="1095629"/>
    <lineage>
        <taxon>Eukaryota</taxon>
        <taxon>Fungi</taxon>
        <taxon>Dikarya</taxon>
        <taxon>Basidiomycota</taxon>
        <taxon>Agaricomycotina</taxon>
        <taxon>Agaricomycetes</taxon>
        <taxon>Agaricomycetidae</taxon>
        <taxon>Agaricales</taxon>
        <taxon>Agaricineae</taxon>
        <taxon>Hydnangiaceae</taxon>
        <taxon>Laccaria</taxon>
    </lineage>
</organism>
<dbReference type="PANTHER" id="PTHR12475">
    <property type="match status" value="1"/>
</dbReference>
<gene>
    <name evidence="3" type="ORF">K443DRAFT_15909</name>
</gene>
<dbReference type="Proteomes" id="UP000054477">
    <property type="component" value="Unassembled WGS sequence"/>
</dbReference>
<dbReference type="AlphaFoldDB" id="A0A0C9WPU4"/>
<reference evidence="4" key="2">
    <citation type="submission" date="2015-01" db="EMBL/GenBank/DDBJ databases">
        <title>Evolutionary Origins and Diversification of the Mycorrhizal Mutualists.</title>
        <authorList>
            <consortium name="DOE Joint Genome Institute"/>
            <consortium name="Mycorrhizal Genomics Consortium"/>
            <person name="Kohler A."/>
            <person name="Kuo A."/>
            <person name="Nagy L.G."/>
            <person name="Floudas D."/>
            <person name="Copeland A."/>
            <person name="Barry K.W."/>
            <person name="Cichocki N."/>
            <person name="Veneault-Fourrey C."/>
            <person name="LaButti K."/>
            <person name="Lindquist E.A."/>
            <person name="Lipzen A."/>
            <person name="Lundell T."/>
            <person name="Morin E."/>
            <person name="Murat C."/>
            <person name="Riley R."/>
            <person name="Ohm R."/>
            <person name="Sun H."/>
            <person name="Tunlid A."/>
            <person name="Henrissat B."/>
            <person name="Grigoriev I.V."/>
            <person name="Hibbett D.S."/>
            <person name="Martin F."/>
        </authorList>
    </citation>
    <scope>NUCLEOTIDE SEQUENCE [LARGE SCALE GENOMIC DNA]</scope>
    <source>
        <strain evidence="4">LaAM-08-1</strain>
    </source>
</reference>
<keyword evidence="4" id="KW-1185">Reference proteome</keyword>
<sequence>MLTRLQQFLELSPFQSSGNEPTDCEKHQVDSNLEYLDICDNSDFNGHLSNSNYTKTLDTARFKTALEKFTTLFGAGGWMPLAATHYHFIQEVPMLPSYKFYVISKFVGPKPSGASRRARQSAPKIVTSPQTEPTAESITSLRMPGADTISTTATPFPSITPTPTSASENTKLTLVASEEPDGATVHTIALSQMCFKVGCITVPPAIVLASNGFSVPPEEGLIPYSLSNLPPHWDKVFIPS</sequence>
<feature type="region of interest" description="Disordered" evidence="2">
    <location>
        <begin position="111"/>
        <end position="138"/>
    </location>
</feature>
<evidence type="ECO:0000256" key="2">
    <source>
        <dbReference type="SAM" id="MobiDB-lite"/>
    </source>
</evidence>